<dbReference type="Gene3D" id="3.40.50.300">
    <property type="entry name" value="P-loop containing nucleotide triphosphate hydrolases"/>
    <property type="match status" value="1"/>
</dbReference>
<dbReference type="EMBL" id="FUXX01000022">
    <property type="protein sequence ID" value="SKA63670.1"/>
    <property type="molecule type" value="Genomic_DNA"/>
</dbReference>
<dbReference type="STRING" id="83771.SAMN02910357_00409"/>
<organism evidence="2 3">
    <name type="scientific">Succinivibrio dextrinosolvens DSM 3072</name>
    <dbReference type="NCBI Taxonomy" id="1123324"/>
    <lineage>
        <taxon>Bacteria</taxon>
        <taxon>Pseudomonadati</taxon>
        <taxon>Pseudomonadota</taxon>
        <taxon>Gammaproteobacteria</taxon>
        <taxon>Aeromonadales</taxon>
        <taxon>Succinivibrionaceae</taxon>
        <taxon>Succinivibrio</taxon>
    </lineage>
</organism>
<gene>
    <name evidence="2" type="ORF">SAMN02745213_01434</name>
</gene>
<dbReference type="Proteomes" id="UP000242432">
    <property type="component" value="Unassembled WGS sequence"/>
</dbReference>
<dbReference type="PANTHER" id="PTHR30050:SF4">
    <property type="entry name" value="ATP-BINDING PROTEIN RV3427C IN INSERTION SEQUENCE-RELATED"/>
    <property type="match status" value="1"/>
</dbReference>
<evidence type="ECO:0000259" key="1">
    <source>
        <dbReference type="Pfam" id="PF20720"/>
    </source>
</evidence>
<dbReference type="SUPFAM" id="SSF52540">
    <property type="entry name" value="P-loop containing nucleoside triphosphate hydrolases"/>
    <property type="match status" value="1"/>
</dbReference>
<dbReference type="RefSeq" id="WP_078928885.1">
    <property type="nucleotide sequence ID" value="NZ_FUXX01000022.1"/>
</dbReference>
<name>A0A1T4VFE0_9GAMM</name>
<sequence>MSDLKKKGTVKNGFKTLVNAIEQLSGQHFDFDSVDNSDLDIREIRRREAIEASKEIAQRRSENHRNFINSVYESHRVNPEYTFDRIQMDQFNNQAVTTAQGFCASSSLAVQLDSEPQLFLLSGNPGSGKTVLSNCIANYYLNKLWKDVEICSYQEIKRCRTPSSTDTTVDVEEKSTRWDRLSSVDLLIIDSLCQNNEKITAFDKQVIPDLLRTRRARRLPLVITTTVVPNALHGMLGDEIFESLKEYNVMGAALFGNSRRSPISFAGANLI</sequence>
<feature type="domain" description="Novel STAND NTPase 3" evidence="1">
    <location>
        <begin position="114"/>
        <end position="163"/>
    </location>
</feature>
<proteinExistence type="predicted"/>
<dbReference type="GO" id="GO:0006260">
    <property type="term" value="P:DNA replication"/>
    <property type="evidence" value="ECO:0007669"/>
    <property type="project" value="TreeGrafter"/>
</dbReference>
<reference evidence="3" key="1">
    <citation type="submission" date="2017-02" db="EMBL/GenBank/DDBJ databases">
        <authorList>
            <person name="Varghese N."/>
            <person name="Submissions S."/>
        </authorList>
    </citation>
    <scope>NUCLEOTIDE SEQUENCE [LARGE SCALE GENOMIC DNA]</scope>
    <source>
        <strain evidence="3">DSM 3072</strain>
    </source>
</reference>
<dbReference type="InterPro" id="IPR049050">
    <property type="entry name" value="nSTAND3"/>
</dbReference>
<protein>
    <submittedName>
        <fullName evidence="2">DNA replication protein DnaC</fullName>
    </submittedName>
</protein>
<evidence type="ECO:0000313" key="2">
    <source>
        <dbReference type="EMBL" id="SKA63670.1"/>
    </source>
</evidence>
<evidence type="ECO:0000313" key="3">
    <source>
        <dbReference type="Proteomes" id="UP000242432"/>
    </source>
</evidence>
<dbReference type="Pfam" id="PF20720">
    <property type="entry name" value="nSTAND3"/>
    <property type="match status" value="1"/>
</dbReference>
<dbReference type="PANTHER" id="PTHR30050">
    <property type="entry name" value="CHROMOSOMAL REPLICATION INITIATOR PROTEIN DNAA"/>
    <property type="match status" value="1"/>
</dbReference>
<dbReference type="AlphaFoldDB" id="A0A1T4VFE0"/>
<keyword evidence="3" id="KW-1185">Reference proteome</keyword>
<dbReference type="InterPro" id="IPR027417">
    <property type="entry name" value="P-loop_NTPase"/>
</dbReference>
<accession>A0A1T4VFE0</accession>